<dbReference type="AlphaFoldDB" id="A0A1G7N6L5"/>
<dbReference type="EMBL" id="FNCI01000001">
    <property type="protein sequence ID" value="SDF68960.1"/>
    <property type="molecule type" value="Genomic_DNA"/>
</dbReference>
<dbReference type="Proteomes" id="UP000198641">
    <property type="component" value="Unassembled WGS sequence"/>
</dbReference>
<organism evidence="1 2">
    <name type="scientific">Onishia taeanensis</name>
    <dbReference type="NCBI Taxonomy" id="284577"/>
    <lineage>
        <taxon>Bacteria</taxon>
        <taxon>Pseudomonadati</taxon>
        <taxon>Pseudomonadota</taxon>
        <taxon>Gammaproteobacteria</taxon>
        <taxon>Oceanospirillales</taxon>
        <taxon>Halomonadaceae</taxon>
        <taxon>Onishia</taxon>
    </lineage>
</organism>
<sequence>MTTARIFVVDPETGDQVSIPELADRHDFEVSVLRTRYGKGLRGADLVKPVNAARQEGCRRAASRRPKARPLTDTERRAVIAQLHATPAGRLSCALFKDYGNRICVGITAQEMPSRG</sequence>
<dbReference type="RefSeq" id="WP_092522234.1">
    <property type="nucleotide sequence ID" value="NZ_FNCI01000001.1"/>
</dbReference>
<proteinExistence type="predicted"/>
<accession>A0A1G7N6L5</accession>
<evidence type="ECO:0000313" key="1">
    <source>
        <dbReference type="EMBL" id="SDF68960.1"/>
    </source>
</evidence>
<gene>
    <name evidence="1" type="ORF">SAMN05216571_101225</name>
</gene>
<keyword evidence="2" id="KW-1185">Reference proteome</keyword>
<dbReference type="STRING" id="284577.SAMN05216571_101225"/>
<reference evidence="1 2" key="1">
    <citation type="submission" date="2016-10" db="EMBL/GenBank/DDBJ databases">
        <authorList>
            <person name="de Groot N.N."/>
        </authorList>
    </citation>
    <scope>NUCLEOTIDE SEQUENCE [LARGE SCALE GENOMIC DNA]</scope>
    <source>
        <strain evidence="1 2">BH539</strain>
    </source>
</reference>
<evidence type="ECO:0000313" key="2">
    <source>
        <dbReference type="Proteomes" id="UP000198641"/>
    </source>
</evidence>
<name>A0A1G7N6L5_9GAMM</name>
<protein>
    <submittedName>
        <fullName evidence="1">Uncharacterized protein</fullName>
    </submittedName>
</protein>